<dbReference type="RefSeq" id="WP_136257829.1">
    <property type="nucleotide sequence ID" value="NZ_MWIO01000017.1"/>
</dbReference>
<keyword evidence="2" id="KW-1185">Reference proteome</keyword>
<sequence length="81" mass="8913">MNDIAYDISHLLDVERQQADVPAPRVVRAVPTVPARVARSGVAEAQEALARELIQCAPIHDAMVQQYLRMSGETFREGRAG</sequence>
<dbReference type="OrthoDB" id="5959031at2"/>
<protein>
    <submittedName>
        <fullName evidence="1">Uncharacterized protein</fullName>
    </submittedName>
</protein>
<dbReference type="AlphaFoldDB" id="A0A4S3KJQ9"/>
<evidence type="ECO:0000313" key="2">
    <source>
        <dbReference type="Proteomes" id="UP000306317"/>
    </source>
</evidence>
<gene>
    <name evidence="1" type="ORF">B1991_06085</name>
</gene>
<proteinExistence type="predicted"/>
<comment type="caution">
    <text evidence="1">The sequence shown here is derived from an EMBL/GenBank/DDBJ whole genome shotgun (WGS) entry which is preliminary data.</text>
</comment>
<evidence type="ECO:0000313" key="1">
    <source>
        <dbReference type="EMBL" id="THD08234.1"/>
    </source>
</evidence>
<accession>A0A4S3KJQ9</accession>
<dbReference type="EMBL" id="MWIO01000017">
    <property type="protein sequence ID" value="THD08234.1"/>
    <property type="molecule type" value="Genomic_DNA"/>
</dbReference>
<organism evidence="1 2">
    <name type="scientific">Rhodanobacter lindaniclasticus</name>
    <dbReference type="NCBI Taxonomy" id="75310"/>
    <lineage>
        <taxon>Bacteria</taxon>
        <taxon>Pseudomonadati</taxon>
        <taxon>Pseudomonadota</taxon>
        <taxon>Gammaproteobacteria</taxon>
        <taxon>Lysobacterales</taxon>
        <taxon>Rhodanobacteraceae</taxon>
        <taxon>Rhodanobacter</taxon>
    </lineage>
</organism>
<dbReference type="Proteomes" id="UP000306317">
    <property type="component" value="Unassembled WGS sequence"/>
</dbReference>
<reference evidence="1 2" key="1">
    <citation type="submission" date="2017-02" db="EMBL/GenBank/DDBJ databases">
        <title>Whole genome sequencing of Rhodanobacter lindaniclasticus DSM 17932.</title>
        <authorList>
            <person name="Kumar S."/>
            <person name="Patil P."/>
            <person name="Patil P.B."/>
        </authorList>
    </citation>
    <scope>NUCLEOTIDE SEQUENCE [LARGE SCALE GENOMIC DNA]</scope>
    <source>
        <strain evidence="1 2">DSM 17932</strain>
    </source>
</reference>
<name>A0A4S3KJQ9_9GAMM</name>